<organism evidence="1 2">
    <name type="scientific">Dovyalis caffra</name>
    <dbReference type="NCBI Taxonomy" id="77055"/>
    <lineage>
        <taxon>Eukaryota</taxon>
        <taxon>Viridiplantae</taxon>
        <taxon>Streptophyta</taxon>
        <taxon>Embryophyta</taxon>
        <taxon>Tracheophyta</taxon>
        <taxon>Spermatophyta</taxon>
        <taxon>Magnoliopsida</taxon>
        <taxon>eudicotyledons</taxon>
        <taxon>Gunneridae</taxon>
        <taxon>Pentapetalae</taxon>
        <taxon>rosids</taxon>
        <taxon>fabids</taxon>
        <taxon>Malpighiales</taxon>
        <taxon>Salicaceae</taxon>
        <taxon>Flacourtieae</taxon>
        <taxon>Dovyalis</taxon>
    </lineage>
</organism>
<evidence type="ECO:0000313" key="2">
    <source>
        <dbReference type="Proteomes" id="UP001314170"/>
    </source>
</evidence>
<reference evidence="1 2" key="1">
    <citation type="submission" date="2024-01" db="EMBL/GenBank/DDBJ databases">
        <authorList>
            <person name="Waweru B."/>
        </authorList>
    </citation>
    <scope>NUCLEOTIDE SEQUENCE [LARGE SCALE GENOMIC DNA]</scope>
</reference>
<protein>
    <submittedName>
        <fullName evidence="1">Uncharacterized protein</fullName>
    </submittedName>
</protein>
<accession>A0AAV1SLY2</accession>
<dbReference type="EMBL" id="CAWUPB010001184">
    <property type="protein sequence ID" value="CAK7351199.1"/>
    <property type="molecule type" value="Genomic_DNA"/>
</dbReference>
<gene>
    <name evidence="1" type="ORF">DCAF_LOCUS23734</name>
</gene>
<name>A0AAV1SLY2_9ROSI</name>
<dbReference type="AlphaFoldDB" id="A0AAV1SLY2"/>
<proteinExistence type="predicted"/>
<comment type="caution">
    <text evidence="1">The sequence shown here is derived from an EMBL/GenBank/DDBJ whole genome shotgun (WGS) entry which is preliminary data.</text>
</comment>
<sequence length="100" mass="11716">MHGSLNPRFKSKEPGKLIICSWHIYASKRREDEPQRCLVSQGHPIMHPPLWPPAWNLEEDDRDLVSGHWVNKVIVNIYDTAIGDENPARQWRYGKQYTLP</sequence>
<dbReference type="Proteomes" id="UP001314170">
    <property type="component" value="Unassembled WGS sequence"/>
</dbReference>
<keyword evidence="2" id="KW-1185">Reference proteome</keyword>
<evidence type="ECO:0000313" key="1">
    <source>
        <dbReference type="EMBL" id="CAK7351199.1"/>
    </source>
</evidence>